<dbReference type="PANTHER" id="PTHR14187:SF5">
    <property type="entry name" value="HEAT SHOCK 70 KDA PROTEIN 12A"/>
    <property type="match status" value="1"/>
</dbReference>
<proteinExistence type="predicted"/>
<comment type="caution">
    <text evidence="1">The sequence shown here is derived from an EMBL/GenBank/DDBJ whole genome shotgun (WGS) entry which is preliminary data.</text>
</comment>
<name>A0A8H5BAK7_9AGAR</name>
<dbReference type="Proteomes" id="UP000567179">
    <property type="component" value="Unassembled WGS sequence"/>
</dbReference>
<reference evidence="1 2" key="1">
    <citation type="journal article" date="2020" name="ISME J.">
        <title>Uncovering the hidden diversity of litter-decomposition mechanisms in mushroom-forming fungi.</title>
        <authorList>
            <person name="Floudas D."/>
            <person name="Bentzer J."/>
            <person name="Ahren D."/>
            <person name="Johansson T."/>
            <person name="Persson P."/>
            <person name="Tunlid A."/>
        </authorList>
    </citation>
    <scope>NUCLEOTIDE SEQUENCE [LARGE SCALE GENOMIC DNA]</scope>
    <source>
        <strain evidence="1 2">CBS 101986</strain>
    </source>
</reference>
<dbReference type="PANTHER" id="PTHR14187">
    <property type="entry name" value="ALPHA KINASE/ELONGATION FACTOR 2 KINASE"/>
    <property type="match status" value="1"/>
</dbReference>
<dbReference type="OrthoDB" id="2963168at2759"/>
<keyword evidence="2" id="KW-1185">Reference proteome</keyword>
<gene>
    <name evidence="1" type="ORF">D9619_008605</name>
</gene>
<evidence type="ECO:0000313" key="1">
    <source>
        <dbReference type="EMBL" id="KAF5319716.1"/>
    </source>
</evidence>
<accession>A0A8H5BAK7</accession>
<dbReference type="AlphaFoldDB" id="A0A8H5BAK7"/>
<protein>
    <submittedName>
        <fullName evidence="1">Uncharacterized protein</fullName>
    </submittedName>
</protein>
<sequence>MREFTGEEPETKKLLNLGGLYHDDKRFHVTRGRLNLLDEEIKGFFAPSLRIVIGGLERAVTDNSPEMIFLVGGLAESKYVLTYLQTWAKERGIRIAKPDGAMSKAIANGALYRYQHSAVNVHIAGMHYGTETDVLFDSETMAGRAPFLNILGEWRVRGRYYPIVNKNERLRVGVVKKAEFHRRFGDGDNLNVEMDLVGYRGDKPPAFYMSPDLRTMVEEFIPLGIVKADLKAVFDPLPWETSPTCQKRFKKLSYEICLVFDEIELRACLKWRFNLLMGICIQKRIMTSAATVIYL</sequence>
<evidence type="ECO:0000313" key="2">
    <source>
        <dbReference type="Proteomes" id="UP000567179"/>
    </source>
</evidence>
<organism evidence="1 2">
    <name type="scientific">Psilocybe cf. subviscida</name>
    <dbReference type="NCBI Taxonomy" id="2480587"/>
    <lineage>
        <taxon>Eukaryota</taxon>
        <taxon>Fungi</taxon>
        <taxon>Dikarya</taxon>
        <taxon>Basidiomycota</taxon>
        <taxon>Agaricomycotina</taxon>
        <taxon>Agaricomycetes</taxon>
        <taxon>Agaricomycetidae</taxon>
        <taxon>Agaricales</taxon>
        <taxon>Agaricineae</taxon>
        <taxon>Strophariaceae</taxon>
        <taxon>Psilocybe</taxon>
    </lineage>
</organism>
<dbReference type="EMBL" id="JAACJJ010000029">
    <property type="protein sequence ID" value="KAF5319716.1"/>
    <property type="molecule type" value="Genomic_DNA"/>
</dbReference>